<dbReference type="InterPro" id="IPR039046">
    <property type="entry name" value="PDPK1"/>
</dbReference>
<dbReference type="GO" id="GO:0004674">
    <property type="term" value="F:protein serine/threonine kinase activity"/>
    <property type="evidence" value="ECO:0007669"/>
    <property type="project" value="UniProtKB-KW"/>
</dbReference>
<evidence type="ECO:0000256" key="7">
    <source>
        <dbReference type="ARBA" id="ARBA00022840"/>
    </source>
</evidence>
<evidence type="ECO:0000256" key="5">
    <source>
        <dbReference type="ARBA" id="ARBA00022741"/>
    </source>
</evidence>
<comment type="catalytic activity">
    <reaction evidence="8">
        <text>L-threonyl-[protein] + ATP = O-phospho-L-threonyl-[protein] + ADP + H(+)</text>
        <dbReference type="Rhea" id="RHEA:46608"/>
        <dbReference type="Rhea" id="RHEA-COMP:11060"/>
        <dbReference type="Rhea" id="RHEA-COMP:11605"/>
        <dbReference type="ChEBI" id="CHEBI:15378"/>
        <dbReference type="ChEBI" id="CHEBI:30013"/>
        <dbReference type="ChEBI" id="CHEBI:30616"/>
        <dbReference type="ChEBI" id="CHEBI:61977"/>
        <dbReference type="ChEBI" id="CHEBI:456216"/>
        <dbReference type="EC" id="2.7.11.1"/>
    </reaction>
</comment>
<dbReference type="SMART" id="SM00220">
    <property type="entry name" value="S_TKc"/>
    <property type="match status" value="1"/>
</dbReference>
<evidence type="ECO:0000256" key="12">
    <source>
        <dbReference type="SAM" id="MobiDB-lite"/>
    </source>
</evidence>
<dbReference type="Proteomes" id="UP000708208">
    <property type="component" value="Unassembled WGS sequence"/>
</dbReference>
<dbReference type="Pfam" id="PF00069">
    <property type="entry name" value="Pkinase"/>
    <property type="match status" value="1"/>
</dbReference>
<proteinExistence type="inferred from homology"/>
<name>A0A8J2LRK4_9HEXA</name>
<dbReference type="CDD" id="cd05581">
    <property type="entry name" value="STKc_PDK1"/>
    <property type="match status" value="1"/>
</dbReference>
<dbReference type="PANTHER" id="PTHR24356:SF163">
    <property type="entry name" value="3-PHOSPHOINOSITIDE-DEPENDENT PROTEIN KINASE 1-RELATED"/>
    <property type="match status" value="1"/>
</dbReference>
<feature type="compositionally biased region" description="Polar residues" evidence="12">
    <location>
        <begin position="365"/>
        <end position="374"/>
    </location>
</feature>
<dbReference type="GO" id="GO:0035556">
    <property type="term" value="P:intracellular signal transduction"/>
    <property type="evidence" value="ECO:0007669"/>
    <property type="project" value="TreeGrafter"/>
</dbReference>
<dbReference type="PROSITE" id="PS00107">
    <property type="entry name" value="PROTEIN_KINASE_ATP"/>
    <property type="match status" value="1"/>
</dbReference>
<dbReference type="FunFam" id="1.10.510.10:FF:000833">
    <property type="entry name" value="AGC family protein kinase"/>
    <property type="match status" value="1"/>
</dbReference>
<dbReference type="PROSITE" id="PS00108">
    <property type="entry name" value="PROTEIN_KINASE_ST"/>
    <property type="match status" value="1"/>
</dbReference>
<dbReference type="GO" id="GO:0005524">
    <property type="term" value="F:ATP binding"/>
    <property type="evidence" value="ECO:0007669"/>
    <property type="project" value="UniProtKB-UniRule"/>
</dbReference>
<comment type="caution">
    <text evidence="14">The sequence shown here is derived from an EMBL/GenBank/DDBJ whole genome shotgun (WGS) entry which is preliminary data.</text>
</comment>
<dbReference type="InterPro" id="IPR000719">
    <property type="entry name" value="Prot_kinase_dom"/>
</dbReference>
<feature type="region of interest" description="Disordered" evidence="12">
    <location>
        <begin position="179"/>
        <end position="203"/>
    </location>
</feature>
<comment type="similarity">
    <text evidence="1">Belongs to the protein kinase superfamily. AGC Ser/Thr protein kinase family. PDPK1 subfamily.</text>
</comment>
<dbReference type="InterPro" id="IPR017441">
    <property type="entry name" value="Protein_kinase_ATP_BS"/>
</dbReference>
<organism evidence="14 15">
    <name type="scientific">Allacma fusca</name>
    <dbReference type="NCBI Taxonomy" id="39272"/>
    <lineage>
        <taxon>Eukaryota</taxon>
        <taxon>Metazoa</taxon>
        <taxon>Ecdysozoa</taxon>
        <taxon>Arthropoda</taxon>
        <taxon>Hexapoda</taxon>
        <taxon>Collembola</taxon>
        <taxon>Symphypleona</taxon>
        <taxon>Sminthuridae</taxon>
        <taxon>Allacma</taxon>
    </lineage>
</organism>
<feature type="binding site" evidence="10">
    <location>
        <position position="50"/>
    </location>
    <ligand>
        <name>ATP</name>
        <dbReference type="ChEBI" id="CHEBI:30616"/>
    </ligand>
</feature>
<evidence type="ECO:0000256" key="1">
    <source>
        <dbReference type="ARBA" id="ARBA00010006"/>
    </source>
</evidence>
<reference evidence="14" key="1">
    <citation type="submission" date="2021-06" db="EMBL/GenBank/DDBJ databases">
        <authorList>
            <person name="Hodson N. C."/>
            <person name="Mongue J. A."/>
            <person name="Jaron S. K."/>
        </authorList>
    </citation>
    <scope>NUCLEOTIDE SEQUENCE</scope>
</reference>
<evidence type="ECO:0000313" key="15">
    <source>
        <dbReference type="Proteomes" id="UP000708208"/>
    </source>
</evidence>
<dbReference type="AlphaFoldDB" id="A0A8J2LRK4"/>
<gene>
    <name evidence="14" type="ORF">AFUS01_LOCUS46843</name>
</gene>
<evidence type="ECO:0000256" key="8">
    <source>
        <dbReference type="ARBA" id="ARBA00047899"/>
    </source>
</evidence>
<dbReference type="EMBL" id="CAJVCH010571537">
    <property type="protein sequence ID" value="CAG7837784.1"/>
    <property type="molecule type" value="Genomic_DNA"/>
</dbReference>
<dbReference type="InterPro" id="IPR008271">
    <property type="entry name" value="Ser/Thr_kinase_AS"/>
</dbReference>
<evidence type="ECO:0000259" key="13">
    <source>
        <dbReference type="PROSITE" id="PS50011"/>
    </source>
</evidence>
<evidence type="ECO:0000256" key="4">
    <source>
        <dbReference type="ARBA" id="ARBA00022679"/>
    </source>
</evidence>
<dbReference type="InterPro" id="IPR050236">
    <property type="entry name" value="Ser_Thr_kinase_AGC"/>
</dbReference>
<dbReference type="PROSITE" id="PS50011">
    <property type="entry name" value="PROTEIN_KINASE_DOM"/>
    <property type="match status" value="1"/>
</dbReference>
<keyword evidence="15" id="KW-1185">Reference proteome</keyword>
<evidence type="ECO:0000256" key="2">
    <source>
        <dbReference type="ARBA" id="ARBA00012513"/>
    </source>
</evidence>
<keyword evidence="7 10" id="KW-0067">ATP-binding</keyword>
<evidence type="ECO:0000256" key="11">
    <source>
        <dbReference type="RuleBase" id="RU000304"/>
    </source>
</evidence>
<feature type="region of interest" description="Disordered" evidence="12">
    <location>
        <begin position="365"/>
        <end position="408"/>
    </location>
</feature>
<feature type="compositionally biased region" description="Basic and acidic residues" evidence="12">
    <location>
        <begin position="179"/>
        <end position="191"/>
    </location>
</feature>
<dbReference type="PANTHER" id="PTHR24356">
    <property type="entry name" value="SERINE/THREONINE-PROTEIN KINASE"/>
    <property type="match status" value="1"/>
</dbReference>
<keyword evidence="6" id="KW-0418">Kinase</keyword>
<evidence type="ECO:0000256" key="3">
    <source>
        <dbReference type="ARBA" id="ARBA00022527"/>
    </source>
</evidence>
<sequence length="408" mass="46270">MSQPTTEEAPSKPTKKTANDYAFGKLLGEGSFSNVYLAKDVKAQREYAIKVCDKMHIIREKKAELIQREKQVMTIISHHRSDVAPFFVNLYATFQDSERLYFVMTYAPSGELLKLLNFHKTFNKETCRFYAGEILQALIHLHNLKIVHRDLKPENILLNEFGHVLITDFGSAKIMSSNEKADLPEPEKSNSDDPTSNKQSRKNSFVGTAQYVSPEVLQGKYSIVGPPADLWAFGCVIYQFLTGSSPFNGPNEYLIFQKIIKINYDFPPDFDSEAKDIVENLLRLEPGERLGSRDTDRYTSIKSHEFFHGIDFDVLHKQDPPSFDPPVKKENLWSEDGEYLLPGFDPRVIAQRILSGDGDQPIVWANSSVTSGSKDQMELIKNPDPVEPISSEKIDQPEKSPSSRCYCC</sequence>
<keyword evidence="5 10" id="KW-0547">Nucleotide-binding</keyword>
<comment type="catalytic activity">
    <reaction evidence="9">
        <text>L-seryl-[protein] + ATP = O-phospho-L-seryl-[protein] + ADP + H(+)</text>
        <dbReference type="Rhea" id="RHEA:17989"/>
        <dbReference type="Rhea" id="RHEA-COMP:9863"/>
        <dbReference type="Rhea" id="RHEA-COMP:11604"/>
        <dbReference type="ChEBI" id="CHEBI:15378"/>
        <dbReference type="ChEBI" id="CHEBI:29999"/>
        <dbReference type="ChEBI" id="CHEBI:30616"/>
        <dbReference type="ChEBI" id="CHEBI:83421"/>
        <dbReference type="ChEBI" id="CHEBI:456216"/>
        <dbReference type="EC" id="2.7.11.1"/>
    </reaction>
</comment>
<evidence type="ECO:0000256" key="9">
    <source>
        <dbReference type="ARBA" id="ARBA00048679"/>
    </source>
</evidence>
<feature type="compositionally biased region" description="Polar residues" evidence="12">
    <location>
        <begin position="192"/>
        <end position="203"/>
    </location>
</feature>
<dbReference type="EC" id="2.7.11.1" evidence="2"/>
<evidence type="ECO:0000256" key="6">
    <source>
        <dbReference type="ARBA" id="ARBA00022777"/>
    </source>
</evidence>
<dbReference type="OrthoDB" id="347657at2759"/>
<protein>
    <recommendedName>
        <fullName evidence="2">non-specific serine/threonine protein kinase</fullName>
        <ecNumber evidence="2">2.7.11.1</ecNumber>
    </recommendedName>
</protein>
<feature type="compositionally biased region" description="Polar residues" evidence="12">
    <location>
        <begin position="399"/>
        <end position="408"/>
    </location>
</feature>
<evidence type="ECO:0000313" key="14">
    <source>
        <dbReference type="EMBL" id="CAG7837784.1"/>
    </source>
</evidence>
<dbReference type="FunFam" id="3.30.200.20:FF:000191">
    <property type="entry name" value="3-phosphoinositide-dependent protein kinase 2-like"/>
    <property type="match status" value="1"/>
</dbReference>
<evidence type="ECO:0000256" key="10">
    <source>
        <dbReference type="PROSITE-ProRule" id="PRU10141"/>
    </source>
</evidence>
<keyword evidence="4" id="KW-0808">Transferase</keyword>
<keyword evidence="3 11" id="KW-0723">Serine/threonine-protein kinase</keyword>
<accession>A0A8J2LRK4</accession>
<feature type="domain" description="Protein kinase" evidence="13">
    <location>
        <begin position="21"/>
        <end position="307"/>
    </location>
</feature>